<gene>
    <name evidence="1" type="ORF">HPB47_025180</name>
</gene>
<name>A0AC60Q409_IXOPE</name>
<accession>A0AC60Q409</accession>
<comment type="caution">
    <text evidence="1">The sequence shown here is derived from an EMBL/GenBank/DDBJ whole genome shotgun (WGS) entry which is preliminary data.</text>
</comment>
<evidence type="ECO:0000313" key="2">
    <source>
        <dbReference type="Proteomes" id="UP000805193"/>
    </source>
</evidence>
<dbReference type="EMBL" id="JABSTQ010009590">
    <property type="protein sequence ID" value="KAG0427799.1"/>
    <property type="molecule type" value="Genomic_DNA"/>
</dbReference>
<sequence length="571" mass="65096">MTLCIRPFLQVFSSSQMAKLDRRCRVIKSMNLSWAIPAAFWKAMVPYESLLSSYSVKGGCQTATSSPMEISTFTVVVALIAVTVVTAVLWVLNRRHQQSLFKRHGIPGPAPDLLNGNFAQLKEDRIEVMERWIKEYGKVFGYYMGEVPYMVVSDAEMIKQCFVKEAHTFHDRPRFLITVEPFASCIISLEGEEWKKVRTVLNPSFSASKMKLMTQIMGSCADAMLEVVEDRAEKGDAVEMFRVSQGLSLDVIAKCALAWQVDCQKNPKDPLLLGVRKIFEDAENAAVQNAIRFPILRKILSKLFSFTSYHKTMEQVSDNVRHVIELRRKGQSPRTTDMLQLMLDAQAGIEDNTKNTGEGKKLMEDRHLLANCFIFLAAGFETTATSLAFIIHVLAKYPEEQDRILDELNKTFPEKDQELTYDGVQQLKRLDMVISESMRLYPPVILFISRACREDTTIMGQFFPAGVNIIVPTWHIHHDPDLWPEPFKFDPERFAEGLNATHSAAYLPFGLGPRVCIGKRFALLEIKMALCKMIRKYRIRQCEETQDPLKMVVPSVIINPEKGIHVKFEHR</sequence>
<proteinExistence type="predicted"/>
<reference evidence="1 2" key="1">
    <citation type="journal article" date="2020" name="Cell">
        <title>Large-Scale Comparative Analyses of Tick Genomes Elucidate Their Genetic Diversity and Vector Capacities.</title>
        <authorList>
            <consortium name="Tick Genome and Microbiome Consortium (TIGMIC)"/>
            <person name="Jia N."/>
            <person name="Wang J."/>
            <person name="Shi W."/>
            <person name="Du L."/>
            <person name="Sun Y."/>
            <person name="Zhan W."/>
            <person name="Jiang J.F."/>
            <person name="Wang Q."/>
            <person name="Zhang B."/>
            <person name="Ji P."/>
            <person name="Bell-Sakyi L."/>
            <person name="Cui X.M."/>
            <person name="Yuan T.T."/>
            <person name="Jiang B.G."/>
            <person name="Yang W.F."/>
            <person name="Lam T.T."/>
            <person name="Chang Q.C."/>
            <person name="Ding S.J."/>
            <person name="Wang X.J."/>
            <person name="Zhu J.G."/>
            <person name="Ruan X.D."/>
            <person name="Zhao L."/>
            <person name="Wei J.T."/>
            <person name="Ye R.Z."/>
            <person name="Que T.C."/>
            <person name="Du C.H."/>
            <person name="Zhou Y.H."/>
            <person name="Cheng J.X."/>
            <person name="Dai P.F."/>
            <person name="Guo W.B."/>
            <person name="Han X.H."/>
            <person name="Huang E.J."/>
            <person name="Li L.F."/>
            <person name="Wei W."/>
            <person name="Gao Y.C."/>
            <person name="Liu J.Z."/>
            <person name="Shao H.Z."/>
            <person name="Wang X."/>
            <person name="Wang C.C."/>
            <person name="Yang T.C."/>
            <person name="Huo Q.B."/>
            <person name="Li W."/>
            <person name="Chen H.Y."/>
            <person name="Chen S.E."/>
            <person name="Zhou L.G."/>
            <person name="Ni X.B."/>
            <person name="Tian J.H."/>
            <person name="Sheng Y."/>
            <person name="Liu T."/>
            <person name="Pan Y.S."/>
            <person name="Xia L.Y."/>
            <person name="Li J."/>
            <person name="Zhao F."/>
            <person name="Cao W.C."/>
        </authorList>
    </citation>
    <scope>NUCLEOTIDE SEQUENCE [LARGE SCALE GENOMIC DNA]</scope>
    <source>
        <strain evidence="1">Iper-2018</strain>
    </source>
</reference>
<keyword evidence="2" id="KW-1185">Reference proteome</keyword>
<evidence type="ECO:0000313" key="1">
    <source>
        <dbReference type="EMBL" id="KAG0427799.1"/>
    </source>
</evidence>
<organism evidence="1 2">
    <name type="scientific">Ixodes persulcatus</name>
    <name type="common">Taiga tick</name>
    <dbReference type="NCBI Taxonomy" id="34615"/>
    <lineage>
        <taxon>Eukaryota</taxon>
        <taxon>Metazoa</taxon>
        <taxon>Ecdysozoa</taxon>
        <taxon>Arthropoda</taxon>
        <taxon>Chelicerata</taxon>
        <taxon>Arachnida</taxon>
        <taxon>Acari</taxon>
        <taxon>Parasitiformes</taxon>
        <taxon>Ixodida</taxon>
        <taxon>Ixodoidea</taxon>
        <taxon>Ixodidae</taxon>
        <taxon>Ixodinae</taxon>
        <taxon>Ixodes</taxon>
    </lineage>
</organism>
<protein>
    <submittedName>
        <fullName evidence="1">Uncharacterized protein</fullName>
    </submittedName>
</protein>
<dbReference type="Proteomes" id="UP000805193">
    <property type="component" value="Unassembled WGS sequence"/>
</dbReference>